<evidence type="ECO:0000256" key="1">
    <source>
        <dbReference type="ARBA" id="ARBA00022737"/>
    </source>
</evidence>
<reference evidence="5" key="1">
    <citation type="submission" date="2023-06" db="EMBL/GenBank/DDBJ databases">
        <authorList>
            <person name="Noh H."/>
        </authorList>
    </citation>
    <scope>NUCLEOTIDE SEQUENCE</scope>
    <source>
        <strain evidence="5">DUCC20226</strain>
    </source>
</reference>
<feature type="repeat" description="ANK" evidence="3">
    <location>
        <begin position="980"/>
        <end position="1012"/>
    </location>
</feature>
<dbReference type="PANTHER" id="PTHR24123">
    <property type="entry name" value="ANKYRIN REPEAT-CONTAINING"/>
    <property type="match status" value="1"/>
</dbReference>
<protein>
    <recommendedName>
        <fullName evidence="4">Clr5 domain-containing protein</fullName>
    </recommendedName>
</protein>
<dbReference type="PROSITE" id="PS50297">
    <property type="entry name" value="ANK_REP_REGION"/>
    <property type="match status" value="3"/>
</dbReference>
<dbReference type="Pfam" id="PF12796">
    <property type="entry name" value="Ank_2"/>
    <property type="match status" value="1"/>
</dbReference>
<dbReference type="SUPFAM" id="SSF48403">
    <property type="entry name" value="Ankyrin repeat"/>
    <property type="match status" value="2"/>
</dbReference>
<keyword evidence="1" id="KW-0677">Repeat</keyword>
<dbReference type="PANTHER" id="PTHR24123:SF33">
    <property type="entry name" value="PROTEIN HOS4"/>
    <property type="match status" value="1"/>
</dbReference>
<comment type="caution">
    <text evidence="5">The sequence shown here is derived from an EMBL/GenBank/DDBJ whole genome shotgun (WGS) entry which is preliminary data.</text>
</comment>
<dbReference type="InterPro" id="IPR002110">
    <property type="entry name" value="Ankyrin_rpt"/>
</dbReference>
<evidence type="ECO:0000313" key="5">
    <source>
        <dbReference type="EMBL" id="KAK2606543.1"/>
    </source>
</evidence>
<dbReference type="Pfam" id="PF14420">
    <property type="entry name" value="Clr5"/>
    <property type="match status" value="1"/>
</dbReference>
<feature type="repeat" description="ANK" evidence="3">
    <location>
        <begin position="945"/>
        <end position="977"/>
    </location>
</feature>
<feature type="domain" description="Clr5" evidence="4">
    <location>
        <begin position="14"/>
        <end position="64"/>
    </location>
</feature>
<dbReference type="Pfam" id="PF00023">
    <property type="entry name" value="Ank"/>
    <property type="match status" value="1"/>
</dbReference>
<evidence type="ECO:0000313" key="6">
    <source>
        <dbReference type="Proteomes" id="UP001265746"/>
    </source>
</evidence>
<evidence type="ECO:0000259" key="4">
    <source>
        <dbReference type="Pfam" id="PF14420"/>
    </source>
</evidence>
<keyword evidence="6" id="KW-1185">Reference proteome</keyword>
<feature type="repeat" description="ANK" evidence="3">
    <location>
        <begin position="1015"/>
        <end position="1036"/>
    </location>
</feature>
<sequence>MPRRKTGAGHQRLDEWELHRRELYRLFIAEKRSVKDLSKYMKEQHGFDKTPKDYEYRFSKWRFRRNLGASEVKSIQDQWLRRDQAGKRSEVVVSGIRWPISMIRGRLSRHKVLESPEEQHGFPPLSGFVARVQTPSPLMSKLPEWPKELPWLQFNQRFRQALAPFTTQTVSRPSPQGALFIEMARRFTGQLTTSETVGVESLHHPRKMRALLELIAPQVHEGDHETTAEILHTGSPESLIVELVRLIIYLTTNNMIDQLKTITGCEINFENPENELDFLRHLGILTKAKINELARSAYPTNQAFLERLLSRAVLDDKSCDVLGWLVPGHFNVNHLVRIPWLSKDKFKPQKPGYSHITNGTLLQASSLAGNINAVRLLLDLRANQNDQRCSTCPSPLECAALSTDHARAMEITEQILSTWNTSTTPSWRNKALEMAIWPAIASANTRLITRLLSELKPPENTVICHEHLIHAVRHGDCDTIRYLVNYGPLGGNDSIIFPKGILISAIPILRRLQSDSALSLLDKLDYLLELNADPAVLGCNDVCDRHFILERAMRLKLDLTNRGRDGPRLEEKFVLNVMALFRKHGCPPEMVKSTSGYRDMPSALQIAISRGFSRVTNYMLDWGADINYYNNAFEWTEHSLENCGVYVTPIKGRSPLLTALQYKRTDIAKVLLRRNPKLKLHGTEHKLAARIDDTELVSMILQTGAEKVDHCMWRESLEEAIMRRSPRTIKWLLLIRDGATINSIIILEAALVTGDYDTAYQIAAVCNYSSRSLYHAVRQSFPSKDCLRLIERILETRRAAPNDDFEVLAVAYAAAQRNTYLMGVLMETLGQGPWTIRDWRDGLIQNLDIAWLCVGSHILDIVFQITGDTTPIKMLLDLHVSAIGMELCFEPDWSLELWRQLITAGADPTKGMALFDAILSEELALVKVLCEAGALVDAMKVFKDRSRTAVQLAVEHGKPDMVEVLLRYTADVNYPAGLRKGASCLQLAVGNGHIGIAWLLLHKGAKVNAKRSLLHGRTAIEMAAESGRLDMLKLLLLQEEHLFRTPAERYQFIRAAKLAENEGYGSIITMLRHHISWDSNDQRLFDEIHGFRFRLSPLDEMTQRALDCERSNPYFLDSIHNFLEEAEFEDIYDMEEIEQWVEEIFREESNGSVTASVYYSSEGDDQMFFEACLDTAQHREATSEKTEPYDEYRIEVNPQSHGDQLREIMAAYGGIRDASLDLTNPTHLLSDVAQEQPRRQWCSSRINPENRNEGTQVHIPEAMCHQNMIPAWLDMQENDTDNMMQDLGADLVMQDTTWELLADRPVAQNVGREFDVAVGDVLDEALPINDMFFDFLGTNPLEAIGEANSSQEFEWGFWCEEQCGI</sequence>
<dbReference type="Proteomes" id="UP001265746">
    <property type="component" value="Unassembled WGS sequence"/>
</dbReference>
<keyword evidence="2 3" id="KW-0040">ANK repeat</keyword>
<dbReference type="InterPro" id="IPR051165">
    <property type="entry name" value="Multifunctional_ANK_Repeat"/>
</dbReference>
<accession>A0AAD9SFF2</accession>
<dbReference type="EMBL" id="JAUJFL010000003">
    <property type="protein sequence ID" value="KAK2606543.1"/>
    <property type="molecule type" value="Genomic_DNA"/>
</dbReference>
<dbReference type="Gene3D" id="1.25.40.20">
    <property type="entry name" value="Ankyrin repeat-containing domain"/>
    <property type="match status" value="3"/>
</dbReference>
<proteinExistence type="predicted"/>
<dbReference type="SMART" id="SM00248">
    <property type="entry name" value="ANK"/>
    <property type="match status" value="7"/>
</dbReference>
<dbReference type="PROSITE" id="PS50088">
    <property type="entry name" value="ANK_REPEAT"/>
    <property type="match status" value="4"/>
</dbReference>
<gene>
    <name evidence="5" type="ORF">N8I77_005285</name>
</gene>
<evidence type="ECO:0000256" key="3">
    <source>
        <dbReference type="PROSITE-ProRule" id="PRU00023"/>
    </source>
</evidence>
<evidence type="ECO:0000256" key="2">
    <source>
        <dbReference type="ARBA" id="ARBA00023043"/>
    </source>
</evidence>
<feature type="repeat" description="ANK" evidence="3">
    <location>
        <begin position="599"/>
        <end position="631"/>
    </location>
</feature>
<dbReference type="InterPro" id="IPR025676">
    <property type="entry name" value="Clr5_dom"/>
</dbReference>
<dbReference type="InterPro" id="IPR036770">
    <property type="entry name" value="Ankyrin_rpt-contain_sf"/>
</dbReference>
<name>A0AAD9SFF2_PHOAM</name>
<organism evidence="5 6">
    <name type="scientific">Phomopsis amygdali</name>
    <name type="common">Fusicoccum amygdali</name>
    <dbReference type="NCBI Taxonomy" id="1214568"/>
    <lineage>
        <taxon>Eukaryota</taxon>
        <taxon>Fungi</taxon>
        <taxon>Dikarya</taxon>
        <taxon>Ascomycota</taxon>
        <taxon>Pezizomycotina</taxon>
        <taxon>Sordariomycetes</taxon>
        <taxon>Sordariomycetidae</taxon>
        <taxon>Diaporthales</taxon>
        <taxon>Diaporthaceae</taxon>
        <taxon>Diaporthe</taxon>
    </lineage>
</organism>